<comment type="pathway">
    <text evidence="3 10">Carbohydrate metabolism; galactose metabolism.</text>
</comment>
<dbReference type="Gene3D" id="3.40.50.720">
    <property type="entry name" value="NAD(P)-binding Rossmann-like Domain"/>
    <property type="match status" value="1"/>
</dbReference>
<evidence type="ECO:0000256" key="6">
    <source>
        <dbReference type="ARBA" id="ARBA00018569"/>
    </source>
</evidence>
<dbReference type="RefSeq" id="WP_147575733.1">
    <property type="nucleotide sequence ID" value="NZ_VOWB01000048.1"/>
</dbReference>
<dbReference type="Gene3D" id="3.90.25.10">
    <property type="entry name" value="UDP-galactose 4-epimerase, domain 1"/>
    <property type="match status" value="1"/>
</dbReference>
<evidence type="ECO:0000256" key="7">
    <source>
        <dbReference type="ARBA" id="ARBA00023027"/>
    </source>
</evidence>
<protein>
    <recommendedName>
        <fullName evidence="6 10">UDP-glucose 4-epimerase</fullName>
        <ecNumber evidence="5 10">5.1.3.2</ecNumber>
    </recommendedName>
</protein>
<evidence type="ECO:0000256" key="2">
    <source>
        <dbReference type="ARBA" id="ARBA00001911"/>
    </source>
</evidence>
<keyword evidence="8 10" id="KW-0413">Isomerase</keyword>
<sequence>MKILISGGAGYIGSHTLKQFLETNHEICVLDNLSKGSKKSLDELSKIRSFKFFEQDLSDYAGVKKLFEQEKFDAIVHFAASIEVPESMENPLKYYMNNTANTSNLIQTCLETGVKKFIFSSTAATYGEPDTPVVSEESPLAPINPYGQSKLMSEKVLQDANMANPEFKYCILRYFNVAGACMSYPIGQRYPKATLLIKVAAEVATGKREKLYIFGDDYNTKDGTCIRDFIHVDDISSAHLAALEYLENNESNIFNVGYGHGFSVKEVIAAMKKVSGIDFKVEIAPKRAGDPSVLISNANKIRSLTSWKPKYDDLELICKSAYEWEKQC</sequence>
<evidence type="ECO:0000313" key="12">
    <source>
        <dbReference type="EMBL" id="TXE81337.1"/>
    </source>
</evidence>
<dbReference type="CDD" id="cd05247">
    <property type="entry name" value="UDP_G4E_1_SDR_e"/>
    <property type="match status" value="1"/>
</dbReference>
<dbReference type="EMBL" id="VOWB01000048">
    <property type="protein sequence ID" value="TXE81337.1"/>
    <property type="molecule type" value="Genomic_DNA"/>
</dbReference>
<dbReference type="AlphaFoldDB" id="A0A5C7DVF0"/>
<evidence type="ECO:0000256" key="9">
    <source>
        <dbReference type="ARBA" id="ARBA00023277"/>
    </source>
</evidence>
<dbReference type="EC" id="5.1.3.2" evidence="5 10"/>
<organism evidence="12 13">
    <name type="scientific">Campylobacter peloridis</name>
    <dbReference type="NCBI Taxonomy" id="488546"/>
    <lineage>
        <taxon>Bacteria</taxon>
        <taxon>Pseudomonadati</taxon>
        <taxon>Campylobacterota</taxon>
        <taxon>Epsilonproteobacteria</taxon>
        <taxon>Campylobacterales</taxon>
        <taxon>Campylobacteraceae</taxon>
        <taxon>Campylobacter</taxon>
    </lineage>
</organism>
<gene>
    <name evidence="12" type="primary">galE</name>
    <name evidence="12" type="ORF">FPD46_05820</name>
</gene>
<evidence type="ECO:0000256" key="8">
    <source>
        <dbReference type="ARBA" id="ARBA00023235"/>
    </source>
</evidence>
<comment type="similarity">
    <text evidence="4 10">Belongs to the NAD(P)-dependent epimerase/dehydratase family.</text>
</comment>
<dbReference type="NCBIfam" id="TIGR01179">
    <property type="entry name" value="galE"/>
    <property type="match status" value="1"/>
</dbReference>
<keyword evidence="9 10" id="KW-0119">Carbohydrate metabolism</keyword>
<evidence type="ECO:0000256" key="10">
    <source>
        <dbReference type="RuleBase" id="RU366046"/>
    </source>
</evidence>
<feature type="domain" description="NAD-dependent epimerase/dehydratase" evidence="11">
    <location>
        <begin position="3"/>
        <end position="257"/>
    </location>
</feature>
<comment type="catalytic activity">
    <reaction evidence="1 10">
        <text>UDP-alpha-D-glucose = UDP-alpha-D-galactose</text>
        <dbReference type="Rhea" id="RHEA:22168"/>
        <dbReference type="ChEBI" id="CHEBI:58885"/>
        <dbReference type="ChEBI" id="CHEBI:66914"/>
        <dbReference type="EC" id="5.1.3.2"/>
    </reaction>
</comment>
<dbReference type="GO" id="GO:0033499">
    <property type="term" value="P:galactose catabolic process via UDP-galactose, Leloir pathway"/>
    <property type="evidence" value="ECO:0007669"/>
    <property type="project" value="TreeGrafter"/>
</dbReference>
<dbReference type="Proteomes" id="UP000321310">
    <property type="component" value="Unassembled WGS sequence"/>
</dbReference>
<name>A0A5C7DVF0_9BACT</name>
<reference evidence="12 13" key="1">
    <citation type="submission" date="2019-07" db="EMBL/GenBank/DDBJ databases">
        <title>Rapid identification of Enteric Bacteria from Whole Genome Sequences (WGS) using Average Nucleotide Identity (ANI).</title>
        <authorList>
            <person name="Lane C."/>
        </authorList>
    </citation>
    <scope>NUCLEOTIDE SEQUENCE [LARGE SCALE GENOMIC DNA]</scope>
    <source>
        <strain evidence="12 13">2016D-0250</strain>
    </source>
</reference>
<comment type="caution">
    <text evidence="12">The sequence shown here is derived from an EMBL/GenBank/DDBJ whole genome shotgun (WGS) entry which is preliminary data.</text>
</comment>
<dbReference type="SUPFAM" id="SSF51735">
    <property type="entry name" value="NAD(P)-binding Rossmann-fold domains"/>
    <property type="match status" value="1"/>
</dbReference>
<keyword evidence="7 10" id="KW-0520">NAD</keyword>
<dbReference type="PANTHER" id="PTHR43725:SF53">
    <property type="entry name" value="UDP-ARABINOSE 4-EPIMERASE 1"/>
    <property type="match status" value="1"/>
</dbReference>
<dbReference type="InterPro" id="IPR001509">
    <property type="entry name" value="Epimerase_deHydtase"/>
</dbReference>
<evidence type="ECO:0000256" key="5">
    <source>
        <dbReference type="ARBA" id="ARBA00013189"/>
    </source>
</evidence>
<accession>A0A5C7DVF0</accession>
<evidence type="ECO:0000256" key="4">
    <source>
        <dbReference type="ARBA" id="ARBA00007637"/>
    </source>
</evidence>
<comment type="subunit">
    <text evidence="10">Homodimer.</text>
</comment>
<evidence type="ECO:0000256" key="3">
    <source>
        <dbReference type="ARBA" id="ARBA00004947"/>
    </source>
</evidence>
<evidence type="ECO:0000259" key="11">
    <source>
        <dbReference type="Pfam" id="PF01370"/>
    </source>
</evidence>
<evidence type="ECO:0000313" key="13">
    <source>
        <dbReference type="Proteomes" id="UP000321310"/>
    </source>
</evidence>
<comment type="cofactor">
    <cofactor evidence="2 10">
        <name>NAD(+)</name>
        <dbReference type="ChEBI" id="CHEBI:57540"/>
    </cofactor>
</comment>
<proteinExistence type="inferred from homology"/>
<dbReference type="InterPro" id="IPR036291">
    <property type="entry name" value="NAD(P)-bd_dom_sf"/>
</dbReference>
<dbReference type="Pfam" id="PF01370">
    <property type="entry name" value="Epimerase"/>
    <property type="match status" value="1"/>
</dbReference>
<dbReference type="InterPro" id="IPR005886">
    <property type="entry name" value="UDP_G4E"/>
</dbReference>
<dbReference type="PANTHER" id="PTHR43725">
    <property type="entry name" value="UDP-GLUCOSE 4-EPIMERASE"/>
    <property type="match status" value="1"/>
</dbReference>
<dbReference type="GO" id="GO:0003978">
    <property type="term" value="F:UDP-glucose 4-epimerase activity"/>
    <property type="evidence" value="ECO:0007669"/>
    <property type="project" value="UniProtKB-UniRule"/>
</dbReference>
<dbReference type="UniPathway" id="UPA00214"/>
<evidence type="ECO:0000256" key="1">
    <source>
        <dbReference type="ARBA" id="ARBA00000083"/>
    </source>
</evidence>